<evidence type="ECO:0000256" key="3">
    <source>
        <dbReference type="ARBA" id="ARBA00006678"/>
    </source>
</evidence>
<dbReference type="InterPro" id="IPR020568">
    <property type="entry name" value="Ribosomal_Su5_D2-typ_SF"/>
</dbReference>
<dbReference type="InterPro" id="IPR036345">
    <property type="entry name" value="ExoRNase_PH_dom2_sf"/>
</dbReference>
<evidence type="ECO:0000256" key="2">
    <source>
        <dbReference type="ARBA" id="ARBA00004496"/>
    </source>
</evidence>
<organism evidence="10 11">
    <name type="scientific">Starmerella bacillaris</name>
    <name type="common">Yeast</name>
    <name type="synonym">Candida zemplinina</name>
    <dbReference type="NCBI Taxonomy" id="1247836"/>
    <lineage>
        <taxon>Eukaryota</taxon>
        <taxon>Fungi</taxon>
        <taxon>Dikarya</taxon>
        <taxon>Ascomycota</taxon>
        <taxon>Saccharomycotina</taxon>
        <taxon>Dipodascomycetes</taxon>
        <taxon>Dipodascales</taxon>
        <taxon>Trichomonascaceae</taxon>
        <taxon>Starmerella</taxon>
    </lineage>
</organism>
<dbReference type="CDD" id="cd11368">
    <property type="entry name" value="RNase_PH_RRP45"/>
    <property type="match status" value="1"/>
</dbReference>
<accession>A0AAV5RJJ8</accession>
<comment type="subcellular location">
    <subcellularLocation>
        <location evidence="2">Cytoplasm</location>
    </subcellularLocation>
    <subcellularLocation>
        <location evidence="1">Nucleus</location>
    </subcellularLocation>
</comment>
<evidence type="ECO:0000313" key="10">
    <source>
        <dbReference type="EMBL" id="GMM51377.1"/>
    </source>
</evidence>
<name>A0AAV5RJJ8_STABA</name>
<dbReference type="EMBL" id="BTGC01000005">
    <property type="protein sequence ID" value="GMM51377.1"/>
    <property type="molecule type" value="Genomic_DNA"/>
</dbReference>
<dbReference type="AlphaFoldDB" id="A0AAV5RJJ8"/>
<dbReference type="GO" id="GO:0000176">
    <property type="term" value="C:nuclear exosome (RNase complex)"/>
    <property type="evidence" value="ECO:0007669"/>
    <property type="project" value="UniProtKB-ARBA"/>
</dbReference>
<dbReference type="InterPro" id="IPR001247">
    <property type="entry name" value="ExoRNase_PH_dom1"/>
</dbReference>
<feature type="region of interest" description="Disordered" evidence="7">
    <location>
        <begin position="307"/>
        <end position="327"/>
    </location>
</feature>
<keyword evidence="6" id="KW-0539">Nucleus</keyword>
<comment type="caution">
    <text evidence="10">The sequence shown here is derived from an EMBL/GenBank/DDBJ whole genome shotgun (WGS) entry which is preliminary data.</text>
</comment>
<proteinExistence type="inferred from homology"/>
<evidence type="ECO:0000256" key="1">
    <source>
        <dbReference type="ARBA" id="ARBA00004123"/>
    </source>
</evidence>
<dbReference type="GO" id="GO:0000467">
    <property type="term" value="P:exonucleolytic trimming to generate mature 3'-end of 5.8S rRNA from tricistronic rRNA transcript (SSU-rRNA, 5.8S rRNA, LSU-rRNA)"/>
    <property type="evidence" value="ECO:0007669"/>
    <property type="project" value="UniProtKB-ARBA"/>
</dbReference>
<dbReference type="SUPFAM" id="SSF54211">
    <property type="entry name" value="Ribosomal protein S5 domain 2-like"/>
    <property type="match status" value="1"/>
</dbReference>
<dbReference type="GO" id="GO:0071038">
    <property type="term" value="P:TRAMP-dependent tRNA surveillance pathway"/>
    <property type="evidence" value="ECO:0007669"/>
    <property type="project" value="TreeGrafter"/>
</dbReference>
<dbReference type="GO" id="GO:0034475">
    <property type="term" value="P:U4 snRNA 3'-end processing"/>
    <property type="evidence" value="ECO:0007669"/>
    <property type="project" value="TreeGrafter"/>
</dbReference>
<dbReference type="GO" id="GO:0034476">
    <property type="term" value="P:U5 snRNA 3'-end processing"/>
    <property type="evidence" value="ECO:0007669"/>
    <property type="project" value="TreeGrafter"/>
</dbReference>
<dbReference type="InterPro" id="IPR015847">
    <property type="entry name" value="ExoRNase_PH_dom2"/>
</dbReference>
<feature type="compositionally biased region" description="Polar residues" evidence="7">
    <location>
        <begin position="309"/>
        <end position="320"/>
    </location>
</feature>
<evidence type="ECO:0000259" key="8">
    <source>
        <dbReference type="Pfam" id="PF01138"/>
    </source>
</evidence>
<dbReference type="PANTHER" id="PTHR11097">
    <property type="entry name" value="EXOSOME COMPLEX EXONUCLEASE RIBOSOMAL RNA PROCESSING PROTEIN"/>
    <property type="match status" value="1"/>
</dbReference>
<dbReference type="InterPro" id="IPR027408">
    <property type="entry name" value="PNPase/RNase_PH_dom_sf"/>
</dbReference>
<evidence type="ECO:0000256" key="6">
    <source>
        <dbReference type="ARBA" id="ARBA00023242"/>
    </source>
</evidence>
<dbReference type="Pfam" id="PF03725">
    <property type="entry name" value="RNase_PH_C"/>
    <property type="match status" value="1"/>
</dbReference>
<dbReference type="PANTHER" id="PTHR11097:SF14">
    <property type="entry name" value="EXOSOME COMPLEX COMPONENT RRP45"/>
    <property type="match status" value="1"/>
</dbReference>
<keyword evidence="11" id="KW-1185">Reference proteome</keyword>
<keyword evidence="4" id="KW-0963">Cytoplasm</keyword>
<evidence type="ECO:0000256" key="4">
    <source>
        <dbReference type="ARBA" id="ARBA00022490"/>
    </source>
</evidence>
<comment type="similarity">
    <text evidence="3">Belongs to the RNase PH family.</text>
</comment>
<evidence type="ECO:0000313" key="11">
    <source>
        <dbReference type="Proteomes" id="UP001362899"/>
    </source>
</evidence>
<dbReference type="InterPro" id="IPR033100">
    <property type="entry name" value="Rrp45"/>
</dbReference>
<dbReference type="GO" id="GO:0005730">
    <property type="term" value="C:nucleolus"/>
    <property type="evidence" value="ECO:0007669"/>
    <property type="project" value="UniProtKB-ARBA"/>
</dbReference>
<evidence type="ECO:0000259" key="9">
    <source>
        <dbReference type="Pfam" id="PF03725"/>
    </source>
</evidence>
<dbReference type="SUPFAM" id="SSF55666">
    <property type="entry name" value="Ribonuclease PH domain 2-like"/>
    <property type="match status" value="1"/>
</dbReference>
<evidence type="ECO:0000256" key="7">
    <source>
        <dbReference type="SAM" id="MobiDB-lite"/>
    </source>
</evidence>
<dbReference type="GO" id="GO:0071035">
    <property type="term" value="P:nuclear polyadenylation-dependent rRNA catabolic process"/>
    <property type="evidence" value="ECO:0007669"/>
    <property type="project" value="TreeGrafter"/>
</dbReference>
<dbReference type="Gene3D" id="3.30.230.70">
    <property type="entry name" value="GHMP Kinase, N-terminal domain"/>
    <property type="match status" value="1"/>
</dbReference>
<dbReference type="GO" id="GO:0071028">
    <property type="term" value="P:nuclear mRNA surveillance"/>
    <property type="evidence" value="ECO:0007669"/>
    <property type="project" value="TreeGrafter"/>
</dbReference>
<keyword evidence="5" id="KW-0694">RNA-binding</keyword>
<feature type="domain" description="Exoribonuclease phosphorolytic" evidence="9">
    <location>
        <begin position="237"/>
        <end position="285"/>
    </location>
</feature>
<protein>
    <submittedName>
        <fullName evidence="10">Exosome non-catalytic core subunit</fullName>
    </submittedName>
</protein>
<dbReference type="GO" id="GO:0035925">
    <property type="term" value="F:mRNA 3'-UTR AU-rich region binding"/>
    <property type="evidence" value="ECO:0007669"/>
    <property type="project" value="TreeGrafter"/>
</dbReference>
<dbReference type="GO" id="GO:0016075">
    <property type="term" value="P:rRNA catabolic process"/>
    <property type="evidence" value="ECO:0007669"/>
    <property type="project" value="TreeGrafter"/>
</dbReference>
<dbReference type="Pfam" id="PF01138">
    <property type="entry name" value="RNase_PH"/>
    <property type="match status" value="1"/>
</dbReference>
<evidence type="ECO:0000256" key="5">
    <source>
        <dbReference type="ARBA" id="ARBA00022884"/>
    </source>
</evidence>
<feature type="domain" description="Exoribonuclease phosphorolytic" evidence="8">
    <location>
        <begin position="29"/>
        <end position="161"/>
    </location>
</feature>
<dbReference type="GO" id="GO:0000177">
    <property type="term" value="C:cytoplasmic exosome (RNase complex)"/>
    <property type="evidence" value="ECO:0007669"/>
    <property type="project" value="TreeGrafter"/>
</dbReference>
<dbReference type="GO" id="GO:0034473">
    <property type="term" value="P:U1 snRNA 3'-end processing"/>
    <property type="evidence" value="ECO:0007669"/>
    <property type="project" value="TreeGrafter"/>
</dbReference>
<reference evidence="10 11" key="1">
    <citation type="journal article" date="2023" name="Elife">
        <title>Identification of key yeast species and microbe-microbe interactions impacting larval growth of Drosophila in the wild.</title>
        <authorList>
            <person name="Mure A."/>
            <person name="Sugiura Y."/>
            <person name="Maeda R."/>
            <person name="Honda K."/>
            <person name="Sakurai N."/>
            <person name="Takahashi Y."/>
            <person name="Watada M."/>
            <person name="Katoh T."/>
            <person name="Gotoh A."/>
            <person name="Gotoh Y."/>
            <person name="Taniguchi I."/>
            <person name="Nakamura K."/>
            <person name="Hayashi T."/>
            <person name="Katayama T."/>
            <person name="Uemura T."/>
            <person name="Hattori Y."/>
        </authorList>
    </citation>
    <scope>NUCLEOTIDE SEQUENCE [LARGE SCALE GENOMIC DNA]</scope>
    <source>
        <strain evidence="10 11">SB-73</strain>
    </source>
</reference>
<dbReference type="InterPro" id="IPR050590">
    <property type="entry name" value="Exosome_comp_Rrp42_subfam"/>
</dbReference>
<dbReference type="Proteomes" id="UP001362899">
    <property type="component" value="Unassembled WGS sequence"/>
</dbReference>
<gene>
    <name evidence="10" type="ORF">DASB73_023350</name>
</gene>
<sequence length="327" mass="36300">MSSSNIEQDFLRQVLAEGLRPDQRSFNDAREIEFNFGAEYGNVEVKLGKTRLVVQISASVKAPRSTAPFEGLFHITTDLSSMAHPKFENGTSNGVEKIMVSRMIEKSIIRSNALDLESLCIVAGKRCWMIRADVHYLNYDGGLVDASCAGVIAALLHFRLPDTSIDGENVIIHDISERPPVALSVLHIPISSTWVYISLSKDENDADNVGDDDMNDSDNDIDSNDKNLEYGIRKIAVLDPTALEQEISHGEIIITANKNREICQITKAGGKLLSSSAVYNYSEQAFDRALKITDKIQRELKKDFEQRNKGNLGTDLSKNALNERPVE</sequence>